<dbReference type="Proteomes" id="UP001055811">
    <property type="component" value="Linkage Group LG05"/>
</dbReference>
<reference evidence="1 2" key="2">
    <citation type="journal article" date="2022" name="Mol. Ecol. Resour.">
        <title>The genomes of chicory, endive, great burdock and yacon provide insights into Asteraceae paleo-polyploidization history and plant inulin production.</title>
        <authorList>
            <person name="Fan W."/>
            <person name="Wang S."/>
            <person name="Wang H."/>
            <person name="Wang A."/>
            <person name="Jiang F."/>
            <person name="Liu H."/>
            <person name="Zhao H."/>
            <person name="Xu D."/>
            <person name="Zhang Y."/>
        </authorList>
    </citation>
    <scope>NUCLEOTIDE SEQUENCE [LARGE SCALE GENOMIC DNA]</scope>
    <source>
        <strain evidence="2">cv. Punajuju</strain>
        <tissue evidence="1">Leaves</tissue>
    </source>
</reference>
<sequence length="217" mass="25211">MNDDDEAYSFSKYSLNMKVGTKFENVVDFRRALNHYAIINEFDYFIQKSDQTRFTARCENIDCKWRIYASIMQDGITFEVRKIEEGHTYAIREKIMTRFDKKRTMVKKWNGALVPIAKNHLNNICNKNLGFDQSETSTSKRSRGKNTKSREPIQRISGASLEIVMKLDSIVMNVELQGGITFAQRIDSKGVSLTRNHDEIDEIFGVLLFLRTDCREP</sequence>
<protein>
    <submittedName>
        <fullName evidence="1">Uncharacterized protein</fullName>
    </submittedName>
</protein>
<dbReference type="EMBL" id="CM042013">
    <property type="protein sequence ID" value="KAI3737840.1"/>
    <property type="molecule type" value="Genomic_DNA"/>
</dbReference>
<gene>
    <name evidence="1" type="ORF">L2E82_27853</name>
</gene>
<name>A0ACB9CUF4_CICIN</name>
<accession>A0ACB9CUF4</accession>
<evidence type="ECO:0000313" key="1">
    <source>
        <dbReference type="EMBL" id="KAI3737840.1"/>
    </source>
</evidence>
<reference evidence="2" key="1">
    <citation type="journal article" date="2022" name="Mol. Ecol. Resour.">
        <title>The genomes of chicory, endive, great burdock and yacon provide insights into Asteraceae palaeo-polyploidization history and plant inulin production.</title>
        <authorList>
            <person name="Fan W."/>
            <person name="Wang S."/>
            <person name="Wang H."/>
            <person name="Wang A."/>
            <person name="Jiang F."/>
            <person name="Liu H."/>
            <person name="Zhao H."/>
            <person name="Xu D."/>
            <person name="Zhang Y."/>
        </authorList>
    </citation>
    <scope>NUCLEOTIDE SEQUENCE [LARGE SCALE GENOMIC DNA]</scope>
    <source>
        <strain evidence="2">cv. Punajuju</strain>
    </source>
</reference>
<keyword evidence="2" id="KW-1185">Reference proteome</keyword>
<organism evidence="1 2">
    <name type="scientific">Cichorium intybus</name>
    <name type="common">Chicory</name>
    <dbReference type="NCBI Taxonomy" id="13427"/>
    <lineage>
        <taxon>Eukaryota</taxon>
        <taxon>Viridiplantae</taxon>
        <taxon>Streptophyta</taxon>
        <taxon>Embryophyta</taxon>
        <taxon>Tracheophyta</taxon>
        <taxon>Spermatophyta</taxon>
        <taxon>Magnoliopsida</taxon>
        <taxon>eudicotyledons</taxon>
        <taxon>Gunneridae</taxon>
        <taxon>Pentapetalae</taxon>
        <taxon>asterids</taxon>
        <taxon>campanulids</taxon>
        <taxon>Asterales</taxon>
        <taxon>Asteraceae</taxon>
        <taxon>Cichorioideae</taxon>
        <taxon>Cichorieae</taxon>
        <taxon>Cichoriinae</taxon>
        <taxon>Cichorium</taxon>
    </lineage>
</organism>
<comment type="caution">
    <text evidence="1">The sequence shown here is derived from an EMBL/GenBank/DDBJ whole genome shotgun (WGS) entry which is preliminary data.</text>
</comment>
<evidence type="ECO:0000313" key="2">
    <source>
        <dbReference type="Proteomes" id="UP001055811"/>
    </source>
</evidence>
<proteinExistence type="predicted"/>